<organism evidence="1 2">
    <name type="scientific">Streptomyces spororaveus</name>
    <dbReference type="NCBI Taxonomy" id="284039"/>
    <lineage>
        <taxon>Bacteria</taxon>
        <taxon>Bacillati</taxon>
        <taxon>Actinomycetota</taxon>
        <taxon>Actinomycetes</taxon>
        <taxon>Kitasatosporales</taxon>
        <taxon>Streptomycetaceae</taxon>
        <taxon>Streptomyces</taxon>
    </lineage>
</organism>
<proteinExistence type="predicted"/>
<dbReference type="EMBL" id="BNED01000005">
    <property type="protein sequence ID" value="GHI76103.1"/>
    <property type="molecule type" value="Genomic_DNA"/>
</dbReference>
<protein>
    <submittedName>
        <fullName evidence="1">Uncharacterized protein</fullName>
    </submittedName>
</protein>
<dbReference type="RefSeq" id="WP_202198368.1">
    <property type="nucleotide sequence ID" value="NZ_BAAATO010000037.1"/>
</dbReference>
<comment type="caution">
    <text evidence="1">The sequence shown here is derived from an EMBL/GenBank/DDBJ whole genome shotgun (WGS) entry which is preliminary data.</text>
</comment>
<reference evidence="2" key="1">
    <citation type="submission" date="2023-07" db="EMBL/GenBank/DDBJ databases">
        <title>Whole genome shotgun sequence of Streptomyces spororaveus NBRC 15456.</title>
        <authorList>
            <person name="Komaki H."/>
            <person name="Tamura T."/>
        </authorList>
    </citation>
    <scope>NUCLEOTIDE SEQUENCE [LARGE SCALE GENOMIC DNA]</scope>
    <source>
        <strain evidence="2">NBRC 15456</strain>
    </source>
</reference>
<accession>A0ABQ3T6U2</accession>
<name>A0ABQ3T6U2_9ACTN</name>
<evidence type="ECO:0000313" key="2">
    <source>
        <dbReference type="Proteomes" id="UP000608522"/>
    </source>
</evidence>
<dbReference type="Proteomes" id="UP000608522">
    <property type="component" value="Unassembled WGS sequence"/>
</dbReference>
<sequence length="86" mass="9026">MKGDGHEEHPLIGRLVRDIASGTEGRLMAVVREDLPTHTGIPRMSRRAYIRPTAGGVELTTAVDNVEPLGASAENRPAADGLGGLA</sequence>
<gene>
    <name evidence="1" type="ORF">Sspor_16640</name>
</gene>
<evidence type="ECO:0000313" key="1">
    <source>
        <dbReference type="EMBL" id="GHI76103.1"/>
    </source>
</evidence>
<keyword evidence="2" id="KW-1185">Reference proteome</keyword>